<dbReference type="EMBL" id="CP054020">
    <property type="protein sequence ID" value="QKI89805.1"/>
    <property type="molecule type" value="Genomic_DNA"/>
</dbReference>
<dbReference type="Proteomes" id="UP000504724">
    <property type="component" value="Chromosome"/>
</dbReference>
<organism evidence="2 3">
    <name type="scientific">Thiomicrorhabdus xiamenensis</name>
    <dbReference type="NCBI Taxonomy" id="2739063"/>
    <lineage>
        <taxon>Bacteria</taxon>
        <taxon>Pseudomonadati</taxon>
        <taxon>Pseudomonadota</taxon>
        <taxon>Gammaproteobacteria</taxon>
        <taxon>Thiotrichales</taxon>
        <taxon>Piscirickettsiaceae</taxon>
        <taxon>Thiomicrorhabdus</taxon>
    </lineage>
</organism>
<gene>
    <name evidence="2" type="ORF">HQN79_09590</name>
</gene>
<dbReference type="AlphaFoldDB" id="A0A7D4T1U1"/>
<dbReference type="InterPro" id="IPR007899">
    <property type="entry name" value="CHAD_dom"/>
</dbReference>
<protein>
    <submittedName>
        <fullName evidence="2">CHAD domain-containing protein</fullName>
    </submittedName>
</protein>
<sequence length="242" mass="28864">MAQKLYDQLVVYLELENVLQEQEKTLHELRVSARKLVSLLPKDDYHREFFKRVIQASNKIRDLDVLMLQVVPGFPKDMRDAGDQLRKELLGIRNQLDDDFKNFLQLDILPELCNLRANFTREKDSLAVSEGVEELEQIEKQFRQIRKRLLLVDLEEKQVHKIRLKVKRLRYQVAHHYRNKNKLLAELKFLQEQLGKFHDFSQAGNLIRKYAVDLDPEFLKQLRKHLQSKQNAILKKVRKSLK</sequence>
<dbReference type="InterPro" id="IPR038186">
    <property type="entry name" value="CHAD_dom_sf"/>
</dbReference>
<dbReference type="PANTHER" id="PTHR39339">
    <property type="entry name" value="SLR1444 PROTEIN"/>
    <property type="match status" value="1"/>
</dbReference>
<dbReference type="Gene3D" id="1.40.20.10">
    <property type="entry name" value="CHAD domain"/>
    <property type="match status" value="1"/>
</dbReference>
<dbReference type="PANTHER" id="PTHR39339:SF1">
    <property type="entry name" value="CHAD DOMAIN-CONTAINING PROTEIN"/>
    <property type="match status" value="1"/>
</dbReference>
<dbReference type="Pfam" id="PF05235">
    <property type="entry name" value="CHAD"/>
    <property type="match status" value="1"/>
</dbReference>
<keyword evidence="3" id="KW-1185">Reference proteome</keyword>
<dbReference type="KEGG" id="txa:HQN79_09590"/>
<reference evidence="2 3" key="1">
    <citation type="submission" date="2020-05" db="EMBL/GenBank/DDBJ databases">
        <title>Thiomicrorhabdus sediminis sp.nov. and Thiomicrorhabdus xiamenensis sp.nov., novel sulfur-oxidizing bacteria isolated from coastal sediment.</title>
        <authorList>
            <person name="Liu X."/>
        </authorList>
    </citation>
    <scope>NUCLEOTIDE SEQUENCE [LARGE SCALE GENOMIC DNA]</scope>
    <source>
        <strain evidence="2 3">G2</strain>
    </source>
</reference>
<feature type="domain" description="CHAD" evidence="1">
    <location>
        <begin position="1"/>
        <end position="236"/>
    </location>
</feature>
<evidence type="ECO:0000313" key="3">
    <source>
        <dbReference type="Proteomes" id="UP000504724"/>
    </source>
</evidence>
<evidence type="ECO:0000313" key="2">
    <source>
        <dbReference type="EMBL" id="QKI89805.1"/>
    </source>
</evidence>
<name>A0A7D4T1U1_9GAMM</name>
<evidence type="ECO:0000259" key="1">
    <source>
        <dbReference type="SMART" id="SM00880"/>
    </source>
</evidence>
<proteinExistence type="predicted"/>
<dbReference type="SMART" id="SM00880">
    <property type="entry name" value="CHAD"/>
    <property type="match status" value="1"/>
</dbReference>
<dbReference type="RefSeq" id="WP_173285957.1">
    <property type="nucleotide sequence ID" value="NZ_CP054020.1"/>
</dbReference>
<accession>A0A7D4T1U1</accession>